<evidence type="ECO:0000259" key="1">
    <source>
        <dbReference type="Pfam" id="PF03572"/>
    </source>
</evidence>
<dbReference type="GO" id="GO:0008236">
    <property type="term" value="F:serine-type peptidase activity"/>
    <property type="evidence" value="ECO:0007669"/>
    <property type="project" value="InterPro"/>
</dbReference>
<evidence type="ECO:0000313" key="3">
    <source>
        <dbReference type="Proteomes" id="UP000256304"/>
    </source>
</evidence>
<dbReference type="EMBL" id="QTTN01000001">
    <property type="protein sequence ID" value="REE94645.1"/>
    <property type="molecule type" value="Genomic_DNA"/>
</dbReference>
<dbReference type="InterPro" id="IPR029045">
    <property type="entry name" value="ClpP/crotonase-like_dom_sf"/>
</dbReference>
<proteinExistence type="predicted"/>
<comment type="caution">
    <text evidence="2">The sequence shown here is derived from an EMBL/GenBank/DDBJ whole genome shotgun (WGS) entry which is preliminary data.</text>
</comment>
<keyword evidence="3" id="KW-1185">Reference proteome</keyword>
<dbReference type="AlphaFoldDB" id="A0A3D9SNX7"/>
<dbReference type="Pfam" id="PF03572">
    <property type="entry name" value="Peptidase_S41"/>
    <property type="match status" value="1"/>
</dbReference>
<reference evidence="2 3" key="1">
    <citation type="submission" date="2018-08" db="EMBL/GenBank/DDBJ databases">
        <title>Genomic Encyclopedia of Type Strains, Phase III (KMG-III): the genomes of soil and plant-associated and newly described type strains.</title>
        <authorList>
            <person name="Whitman W."/>
        </authorList>
    </citation>
    <scope>NUCLEOTIDE SEQUENCE [LARGE SCALE GENOMIC DNA]</scope>
    <source>
        <strain evidence="2 3">CGMCC 1.10966</strain>
    </source>
</reference>
<gene>
    <name evidence="2" type="ORF">A8990_101441</name>
</gene>
<accession>A0A3D9SNX7</accession>
<dbReference type="SUPFAM" id="SSF52096">
    <property type="entry name" value="ClpP/crotonase"/>
    <property type="match status" value="1"/>
</dbReference>
<feature type="domain" description="Tail specific protease" evidence="1">
    <location>
        <begin position="104"/>
        <end position="146"/>
    </location>
</feature>
<name>A0A3D9SNX7_9BACL</name>
<organism evidence="2 3">
    <name type="scientific">Paenibacillus taihuensis</name>
    <dbReference type="NCBI Taxonomy" id="1156355"/>
    <lineage>
        <taxon>Bacteria</taxon>
        <taxon>Bacillati</taxon>
        <taxon>Bacillota</taxon>
        <taxon>Bacilli</taxon>
        <taxon>Bacillales</taxon>
        <taxon>Paenibacillaceae</taxon>
        <taxon>Paenibacillus</taxon>
    </lineage>
</organism>
<dbReference type="GO" id="GO:0006508">
    <property type="term" value="P:proteolysis"/>
    <property type="evidence" value="ECO:0007669"/>
    <property type="project" value="InterPro"/>
</dbReference>
<sequence>MNRDVTKLVKSGDLVLSIEGKHPSEWFKELEPFTGISNKASQHIRTNYYLPYFIHTKSIEVEIVDQNNSNKTMFLPRLARDDARFDLSKKPSETEGKWIKEGKAAYIRIPSFGAPKYENRALEFVQEFCHAQTLIVDVRGNGGGSTLRTMVEQRLSGRELGDQLASQ</sequence>
<dbReference type="InterPro" id="IPR005151">
    <property type="entry name" value="Tail-specific_protease"/>
</dbReference>
<evidence type="ECO:0000313" key="2">
    <source>
        <dbReference type="EMBL" id="REE94645.1"/>
    </source>
</evidence>
<dbReference type="RefSeq" id="WP_116187344.1">
    <property type="nucleotide sequence ID" value="NZ_QTTN01000001.1"/>
</dbReference>
<protein>
    <submittedName>
        <fullName evidence="2">Peptidase S41-like protein</fullName>
    </submittedName>
</protein>
<dbReference type="OrthoDB" id="2327485at2"/>
<dbReference type="Gene3D" id="3.90.226.10">
    <property type="entry name" value="2-enoyl-CoA Hydratase, Chain A, domain 1"/>
    <property type="match status" value="1"/>
</dbReference>
<dbReference type="Proteomes" id="UP000256304">
    <property type="component" value="Unassembled WGS sequence"/>
</dbReference>